<dbReference type="InterPro" id="IPR026284">
    <property type="entry name" value="A2MG_proteobact"/>
</dbReference>
<dbReference type="SMART" id="SM01360">
    <property type="entry name" value="A2M"/>
    <property type="match status" value="1"/>
</dbReference>
<dbReference type="InterPro" id="IPR047565">
    <property type="entry name" value="Alpha-macroglob_thiol-ester_cl"/>
</dbReference>
<dbReference type="Gene3D" id="2.60.40.1930">
    <property type="match status" value="1"/>
</dbReference>
<evidence type="ECO:0000313" key="7">
    <source>
        <dbReference type="Proteomes" id="UP000249130"/>
    </source>
</evidence>
<evidence type="ECO:0000256" key="2">
    <source>
        <dbReference type="ARBA" id="ARBA00022729"/>
    </source>
</evidence>
<dbReference type="InterPro" id="IPR021868">
    <property type="entry name" value="Alpha_2_Macroglob_MG3"/>
</dbReference>
<dbReference type="CDD" id="cd02891">
    <property type="entry name" value="A2M_like"/>
    <property type="match status" value="1"/>
</dbReference>
<dbReference type="PIRSF" id="PIRSF038980">
    <property type="entry name" value="A2M_bac"/>
    <property type="match status" value="1"/>
</dbReference>
<name>A0A327KPQ8_9BRAD</name>
<dbReference type="Proteomes" id="UP000249130">
    <property type="component" value="Unassembled WGS sequence"/>
</dbReference>
<dbReference type="InterPro" id="IPR049120">
    <property type="entry name" value="A2M_bMG2"/>
</dbReference>
<proteinExistence type="inferred from homology"/>
<dbReference type="Pfam" id="PF07678">
    <property type="entry name" value="TED_complement"/>
    <property type="match status" value="1"/>
</dbReference>
<keyword evidence="7" id="KW-1185">Reference proteome</keyword>
<dbReference type="SUPFAM" id="SSF48239">
    <property type="entry name" value="Terpenoid cyclases/Protein prenyltransferases"/>
    <property type="match status" value="1"/>
</dbReference>
<dbReference type="InterPro" id="IPR041246">
    <property type="entry name" value="Bact_MG10"/>
</dbReference>
<dbReference type="Pfam" id="PF21142">
    <property type="entry name" value="A2M_bMG2"/>
    <property type="match status" value="1"/>
</dbReference>
<accession>A0A327KPQ8</accession>
<gene>
    <name evidence="6" type="ORF">CH341_23880</name>
</gene>
<dbReference type="PANTHER" id="PTHR40094:SF1">
    <property type="entry name" value="UBIQUITIN DOMAIN-CONTAINING PROTEIN"/>
    <property type="match status" value="1"/>
</dbReference>
<dbReference type="GO" id="GO:0005615">
    <property type="term" value="C:extracellular space"/>
    <property type="evidence" value="ECO:0007669"/>
    <property type="project" value="InterPro"/>
</dbReference>
<evidence type="ECO:0000256" key="3">
    <source>
        <dbReference type="SAM" id="SignalP"/>
    </source>
</evidence>
<feature type="domain" description="Alpha-2-macroglobulin bait region" evidence="4">
    <location>
        <begin position="878"/>
        <end position="1021"/>
    </location>
</feature>
<feature type="signal peptide" evidence="3">
    <location>
        <begin position="1"/>
        <end position="26"/>
    </location>
</feature>
<feature type="domain" description="Alpha-2-macroglobulin" evidence="5">
    <location>
        <begin position="1082"/>
        <end position="1171"/>
    </location>
</feature>
<dbReference type="Pfam" id="PF07703">
    <property type="entry name" value="A2M_BRD"/>
    <property type="match status" value="1"/>
</dbReference>
<evidence type="ECO:0000259" key="5">
    <source>
        <dbReference type="SMART" id="SM01360"/>
    </source>
</evidence>
<dbReference type="RefSeq" id="WP_111421516.1">
    <property type="nucleotide sequence ID" value="NZ_NPEX01000235.1"/>
</dbReference>
<sequence length="1744" mass="186379">MLARLRAAATAALLLLPIVFGSAVFAADKPFQRDDLSDGALRLEAQIRKDAGQVTKSPDQLRRDAEAALTRNDSRTALTVLGQLVTAAPDVASNWLRLSRAILQVKGTDSRERNTLLERGATAAFIAYQRAGTPAEEADALVLIGRAYADRSVWRPALDAMRMSLELREVADVRARYESLRGEHGFRLLDYSVDADTASPRACFQFSEALPGPRTDLSPFVSVASVDKPAIAADDRQLCVEGLKHGERYAVTIRPGLPSTVKETLQKSSEFNLYVRDRKPFVRFSGKAYVLPRNGQQGIPVVSVNTSAVAINVYRIGDRNLIDPVAGEDLERNLDRYELERIAQTRGAGVWKGELAVQSPLNAEVTTAFPVGEAIKTLEPGVYVMSAEAKGPSDTDYSAMATQWFVVSDLGLSAMSGGDGIHVFVNSLATAAPKAQVEVKLVARNNEILAVRKTDQDGHAVFEAGLSRGEGGLAPAMIVGSGDNGRGRDYGFLSLKAPAFDLSDRGVKGRAAPAGLDAFVVTERGVYRTGETVHATALLRDGLGVAAEGVPLTLVFERPDGVEHRRAAVADQGMGGRAYDLPIVSTAPTGTWRLKAYTDPKRPPVGETTFLVEDYVPDRIEFDLSTKATGIAKGTPVEIAVDGRFLYGAPASNLELDGEVTLKVAKERPGFPGYQFGTVDDEEDKDSDATRVTLDDLPATDDKGHAAVPVTLEKLPETSRPLEAQIVVRMAETGGRAVERKITLPVVPAGPMIGVKPLFSGRSLGEGETATFDVVVVSPDGQALARRGLRYELLKVDTRYQWYRQDGSWQYEPIKTTKRVADGTLDVAPGQPARIAAPVQWGRYRLDVSSSDPDGPTTSLSFDAGFFAEASADTPDLLETALDKAEYRAGDTMALSVTARTAGRVRVSVIGDRLITTTTQEVPQGTSQIRLPVGPDWGTGAYVVATLMRPLDTQAKRMPGRAIGVQWFAVDRAAKTLQVTLATPPLMRPDTTLRVPVSIAGAAGQEARITIAAVDVGILNLTGYKPPAPDEHYLGQRRLSADLRDLYGHLIDGMQGTVGAIRTGGDSAAAEMQGSPPTQPPVALFSGVVPVGPDGKAEVTFDIPAFAGTVRVMAVAWSKDKVGRASTDVTVRDPVVLTTTLPRFLLTGDRSTVQLELDNVEGRAGDYRVTASVEGPAQIATTAPQVARLPARQRGSLSLPITATAAGAATVKIVVAGPDGFALERTYPLAVKPATQIATRRTVRTIGRGESLSLGSDLFGEFVPGTGALALSVGPSTALDAASLLKALDRYPFGCSEQITSRALPLLYVNDLAVEAHLAMDQDADQRIRDAIERLLARQDSSGSFGLWGVGGNDAWLDAYVTDFLTRARERGFVVPDTAFKLALERLKNYVANAPEPGKEGARDLPFALYVLARNGSAPVGDLRYIADTKLGEFGTPIAKAHVGAALALLGDRVRAERVFSAAVQAIEPPKVLEFGRPDFGSSLRDAAAVTALAAESGAAANLLPAALKGVEEARARAFYTSTQENAWMVLAARALSKTVPLSLEVAGAARTSPLYRTFRPAELATPFRVANTGEGPVQAVVSVSGAPVTPEPAAEKGFKIERSYFTLDGEKADASKARQNQRFAVVLKITEPQPQYGRVLVVDPLPAGFEIDNPKLVSSGETGTLDWIQDAAEPDKAEFRDDRFSAAFTRNAKSPAVFTVAYVVRAVSPGRYVLPQAYVEDMYRPDRFGRTGTGAVEVSVSRQ</sequence>
<dbReference type="PANTHER" id="PTHR40094">
    <property type="entry name" value="ALPHA-2-MACROGLOBULIN HOMOLOG"/>
    <property type="match status" value="1"/>
</dbReference>
<dbReference type="Pfam" id="PF17962">
    <property type="entry name" value="bMG6"/>
    <property type="match status" value="1"/>
</dbReference>
<organism evidence="6 7">
    <name type="scientific">Rhodoplanes roseus</name>
    <dbReference type="NCBI Taxonomy" id="29409"/>
    <lineage>
        <taxon>Bacteria</taxon>
        <taxon>Pseudomonadati</taxon>
        <taxon>Pseudomonadota</taxon>
        <taxon>Alphaproteobacteria</taxon>
        <taxon>Hyphomicrobiales</taxon>
        <taxon>Nitrobacteraceae</taxon>
        <taxon>Rhodoplanes</taxon>
    </lineage>
</organism>
<dbReference type="Pfam" id="PF01835">
    <property type="entry name" value="MG2"/>
    <property type="match status" value="1"/>
</dbReference>
<protein>
    <submittedName>
        <fullName evidence="6">Alpha-2-macroglobulin</fullName>
    </submittedName>
</protein>
<dbReference type="InterPro" id="IPR051802">
    <property type="entry name" value="YfhM-like"/>
</dbReference>
<dbReference type="Pfam" id="PF17972">
    <property type="entry name" value="bMG5"/>
    <property type="match status" value="1"/>
</dbReference>
<dbReference type="SMART" id="SM01419">
    <property type="entry name" value="Thiol-ester_cl"/>
    <property type="match status" value="1"/>
</dbReference>
<reference evidence="6 7" key="1">
    <citation type="submission" date="2017-07" db="EMBL/GenBank/DDBJ databases">
        <title>Draft Genome Sequences of Select Purple Nonsulfur Bacteria.</title>
        <authorList>
            <person name="Lasarre B."/>
            <person name="Mckinlay J.B."/>
        </authorList>
    </citation>
    <scope>NUCLEOTIDE SEQUENCE [LARGE SCALE GENOMIC DNA]</scope>
    <source>
        <strain evidence="6 7">DSM 5909</strain>
    </source>
</reference>
<dbReference type="InterPro" id="IPR008930">
    <property type="entry name" value="Terpenoid_cyclase/PrenylTrfase"/>
</dbReference>
<dbReference type="InterPro" id="IPR041462">
    <property type="entry name" value="Bact_A2M_MG6"/>
</dbReference>
<dbReference type="Pfam" id="PF17973">
    <property type="entry name" value="bMG10"/>
    <property type="match status" value="1"/>
</dbReference>
<dbReference type="InterPro" id="IPR002890">
    <property type="entry name" value="MG2"/>
</dbReference>
<evidence type="ECO:0000259" key="4">
    <source>
        <dbReference type="SMART" id="SM01359"/>
    </source>
</evidence>
<dbReference type="InterPro" id="IPR011626">
    <property type="entry name" value="Alpha-macroglobulin_TED"/>
</dbReference>
<keyword evidence="2 3" id="KW-0732">Signal</keyword>
<dbReference type="Pfam" id="PF00207">
    <property type="entry name" value="A2M"/>
    <property type="match status" value="1"/>
</dbReference>
<evidence type="ECO:0000256" key="1">
    <source>
        <dbReference type="ARBA" id="ARBA00010556"/>
    </source>
</evidence>
<comment type="caution">
    <text evidence="6">The sequence shown here is derived from an EMBL/GenBank/DDBJ whole genome shotgun (WGS) entry which is preliminary data.</text>
</comment>
<dbReference type="InterPro" id="IPR011625">
    <property type="entry name" value="A2M_N_BRD"/>
</dbReference>
<dbReference type="EMBL" id="NPEX01000235">
    <property type="protein sequence ID" value="RAI40397.1"/>
    <property type="molecule type" value="Genomic_DNA"/>
</dbReference>
<dbReference type="Pfam" id="PF11974">
    <property type="entry name" value="bMG3"/>
    <property type="match status" value="1"/>
</dbReference>
<dbReference type="SMART" id="SM01359">
    <property type="entry name" value="A2M_N_2"/>
    <property type="match status" value="1"/>
</dbReference>
<dbReference type="InterPro" id="IPR001599">
    <property type="entry name" value="Macroglobln_a2"/>
</dbReference>
<feature type="chain" id="PRO_5016279079" evidence="3">
    <location>
        <begin position="27"/>
        <end position="1744"/>
    </location>
</feature>
<dbReference type="OrthoDB" id="9767116at2"/>
<comment type="similarity">
    <text evidence="1">Belongs to the protease inhibitor I39 (alpha-2-macroglobulin) family. Bacterial alpha-2-macroglobulin subfamily.</text>
</comment>
<dbReference type="Gene3D" id="1.50.10.20">
    <property type="match status" value="1"/>
</dbReference>
<dbReference type="GO" id="GO:0004866">
    <property type="term" value="F:endopeptidase inhibitor activity"/>
    <property type="evidence" value="ECO:0007669"/>
    <property type="project" value="InterPro"/>
</dbReference>
<evidence type="ECO:0000313" key="6">
    <source>
        <dbReference type="EMBL" id="RAI40397.1"/>
    </source>
</evidence>
<dbReference type="InterPro" id="IPR041203">
    <property type="entry name" value="Bact_A2M_MG5"/>
</dbReference>